<protein>
    <submittedName>
        <fullName evidence="8">Translocation/assembly module TamB domain-containing protein</fullName>
    </submittedName>
</protein>
<dbReference type="Pfam" id="PF04357">
    <property type="entry name" value="TamB"/>
    <property type="match status" value="1"/>
</dbReference>
<organism evidence="8 9">
    <name type="scientific">Echinicola arenosa</name>
    <dbReference type="NCBI Taxonomy" id="2774144"/>
    <lineage>
        <taxon>Bacteria</taxon>
        <taxon>Pseudomonadati</taxon>
        <taxon>Bacteroidota</taxon>
        <taxon>Cytophagia</taxon>
        <taxon>Cytophagales</taxon>
        <taxon>Cyclobacteriaceae</taxon>
        <taxon>Echinicola</taxon>
    </lineage>
</organism>
<feature type="transmembrane region" description="Helical" evidence="6">
    <location>
        <begin position="12"/>
        <end position="33"/>
    </location>
</feature>
<dbReference type="Proteomes" id="UP000647133">
    <property type="component" value="Unassembled WGS sequence"/>
</dbReference>
<comment type="subcellular location">
    <subcellularLocation>
        <location evidence="1">Membrane</location>
        <topology evidence="1">Single-pass membrane protein</topology>
    </subcellularLocation>
</comment>
<evidence type="ECO:0000313" key="8">
    <source>
        <dbReference type="EMBL" id="MBD8487567.1"/>
    </source>
</evidence>
<keyword evidence="2 6" id="KW-0812">Transmembrane</keyword>
<dbReference type="PANTHER" id="PTHR36985">
    <property type="entry name" value="TRANSLOCATION AND ASSEMBLY MODULE SUBUNIT TAMB"/>
    <property type="match status" value="1"/>
</dbReference>
<keyword evidence="4 6" id="KW-0472">Membrane</keyword>
<keyword evidence="9" id="KW-1185">Reference proteome</keyword>
<proteinExistence type="predicted"/>
<sequence>MNNLRKIFYKIFKVLGVILLVLMVFIIGILLFVRSPWGQDVIVGKAVSYVKDKTQTEVSIDKLYVTFFGNLFLQGLYVEDQQGDTLVYSNRLETGVEILPLIKNGNIHLTKLNWDGLKANVKRDEKTETFNFDFLIAAFMSSDSASTIEEDTVQAQGAYPEIELGPIKLTAFDLSYTDGVMGIDSRVELGELFLKMEEFDLNDMGFYIREFEFSNSSIFYKQDKPFPATEEDSTSNTPMPLIIIDDFKIENVAADYESVPDEISAKVDLGSFIVQLPEADLSSQKINLKKMELVDSKIAIVLPKSTSAPSNTKLEESSAPFQLPNWTVDVETISMERNDISYSLGQEEVSRGVFNANAISLNDLNFKVSGIYLNEKAAGLFLDNLAFREGSGLDLHNFSFDFGMDDQRLSLTDLDLKAANSAVSGDLSLTYNSIDQLINSPDQAGYSLDLSVIKVNANDALPFAPDLKDNPYFVALAKKQVDGELDLNGSFSNLNLKKANISWGKETVLNVKGVLQNIIEPEKLVFDLEDMLFLTTRNDLSQFVNEADYGVKFPEKLELEGNAKGDLEDLVAELELKMPEGSLDLAAKFMGKDQLMFDAQLQGDQLKLEELLPGMGLGTLTFELHSSGNGSSIEDLSAQLSSDFKQLEYNSYDFSGLKLEGELNHGVGNVKLAFTDENLDMDLGLDLELDSINSHYSANLDLRGANLRALGLTEKDIRARLKLIAEFKGNPESFDATTKIDEGLVVYDERSYPTGHFDLKASVRPDSTSLDISGLMLNGYLRSNASPEQISAGVQRHLQGYLRDSVQVDSLQSDSILTNPVNLDLDLAFKRAPILDQVFIEGLEEMDSVHVSVDFKENEAQLNASVNLPYVQYNDIMLDSLVIDAKGDGRKMNFLLGIGSLDASPLSMGRTVFAANFNNKLLGMKFRSFDVEEQLYSLDAEMKYHGDTVDLHVLPDSLLLNRKIWKVPASNQVLYANKLLQFSDFSFSREGQQLTFSNELNSNVEDQLGVTFKDFQLATIMTLFNPDELLLGGILNGDFIIENPFGATGIVADMNILNLKAMGAELGNLALKAKSSDSKSYDFNLALKDKGIDLDLVGDYVAHENGANLDLNLDINEFKLLVLEELMPENFSEAAGALKGNFKVAGTTSEPKYEGEFAFENAAIKVNTLNSKFSLPTEPLRVDNQGVYFDQVTFKDTEGNNFSLDGTVNTVDPTNLAFDLKLNAQKFQLLNSTREDNDLFYGKANVNADVTISGDMNLPKIDAKLGVNEGTDLTFVIPETQLDIVEREGIVLIVDRDDPNDILTKRSSERTESAFTGMEVKAILEVDPKAIFNVIVDERSGDNLMIAGDADLNLDILPNGQMNLSGIYELDKGHYEMSLYNLVSRKFEIVKGSTISWKGDPMDADLDITASYEVKTSAQDLMATQISGVNNDVAEQYQQRLPFLVYLNVEGELLRPQIFFQLDMPEDEQGALGGNVYTRVQQINEEEGELNRQVFSLLVLQKFMPSTGSDGSGGGTAALARSSVSQMLSSQLNALSSNVLGDSGFELDFDLDSYSGYQGDRTQLNVNASKRLFDDRLIVQVGSQMDIEGSSQDTQNNGAVFGNVNLEYLLTESGRYRIRGFRRNQFESIIDGQLIVTGIAFILNREFNEFRNFWKSEERIERDRQNQIKENSGTEAENDGEK</sequence>
<evidence type="ECO:0000256" key="2">
    <source>
        <dbReference type="ARBA" id="ARBA00022692"/>
    </source>
</evidence>
<dbReference type="EMBL" id="JACYTQ010000001">
    <property type="protein sequence ID" value="MBD8487567.1"/>
    <property type="molecule type" value="Genomic_DNA"/>
</dbReference>
<evidence type="ECO:0000256" key="6">
    <source>
        <dbReference type="SAM" id="Phobius"/>
    </source>
</evidence>
<comment type="caution">
    <text evidence="8">The sequence shown here is derived from an EMBL/GenBank/DDBJ whole genome shotgun (WGS) entry which is preliminary data.</text>
</comment>
<reference evidence="8 9" key="1">
    <citation type="submission" date="2020-09" db="EMBL/GenBank/DDBJ databases">
        <title>Echinicola sp. CAU 1574 isolated from sand of Sido Beach.</title>
        <authorList>
            <person name="Kim W."/>
        </authorList>
    </citation>
    <scope>NUCLEOTIDE SEQUENCE [LARGE SCALE GENOMIC DNA]</scope>
    <source>
        <strain evidence="8 9">CAU 1574</strain>
    </source>
</reference>
<evidence type="ECO:0000256" key="4">
    <source>
        <dbReference type="ARBA" id="ARBA00023136"/>
    </source>
</evidence>
<feature type="domain" description="Translocation and assembly module TamB C-terminal" evidence="7">
    <location>
        <begin position="1194"/>
        <end position="1631"/>
    </location>
</feature>
<accession>A0ABR9AFS7</accession>
<dbReference type="InterPro" id="IPR007452">
    <property type="entry name" value="TamB_C"/>
</dbReference>
<dbReference type="RefSeq" id="WP_192007618.1">
    <property type="nucleotide sequence ID" value="NZ_JACYTQ010000001.1"/>
</dbReference>
<feature type="region of interest" description="Disordered" evidence="5">
    <location>
        <begin position="1661"/>
        <end position="1682"/>
    </location>
</feature>
<evidence type="ECO:0000256" key="5">
    <source>
        <dbReference type="SAM" id="MobiDB-lite"/>
    </source>
</evidence>
<evidence type="ECO:0000259" key="7">
    <source>
        <dbReference type="Pfam" id="PF04357"/>
    </source>
</evidence>
<name>A0ABR9AFS7_9BACT</name>
<evidence type="ECO:0000313" key="9">
    <source>
        <dbReference type="Proteomes" id="UP000647133"/>
    </source>
</evidence>
<evidence type="ECO:0000256" key="3">
    <source>
        <dbReference type="ARBA" id="ARBA00022989"/>
    </source>
</evidence>
<gene>
    <name evidence="8" type="ORF">IFO69_02290</name>
</gene>
<dbReference type="PANTHER" id="PTHR36985:SF1">
    <property type="entry name" value="TRANSLOCATION AND ASSEMBLY MODULE SUBUNIT TAMB"/>
    <property type="match status" value="1"/>
</dbReference>
<keyword evidence="3 6" id="KW-1133">Transmembrane helix</keyword>
<evidence type="ECO:0000256" key="1">
    <source>
        <dbReference type="ARBA" id="ARBA00004167"/>
    </source>
</evidence>